<evidence type="ECO:0000256" key="1">
    <source>
        <dbReference type="SAM" id="Coils"/>
    </source>
</evidence>
<keyword evidence="3" id="KW-1185">Reference proteome</keyword>
<organism evidence="2">
    <name type="scientific">Darwinula stevensoni</name>
    <dbReference type="NCBI Taxonomy" id="69355"/>
    <lineage>
        <taxon>Eukaryota</taxon>
        <taxon>Metazoa</taxon>
        <taxon>Ecdysozoa</taxon>
        <taxon>Arthropoda</taxon>
        <taxon>Crustacea</taxon>
        <taxon>Oligostraca</taxon>
        <taxon>Ostracoda</taxon>
        <taxon>Podocopa</taxon>
        <taxon>Podocopida</taxon>
        <taxon>Darwinulocopina</taxon>
        <taxon>Darwinuloidea</taxon>
        <taxon>Darwinulidae</taxon>
        <taxon>Darwinula</taxon>
    </lineage>
</organism>
<dbReference type="AlphaFoldDB" id="A0A7R8X7L8"/>
<feature type="coiled-coil region" evidence="1">
    <location>
        <begin position="65"/>
        <end position="92"/>
    </location>
</feature>
<name>A0A7R8X7L8_9CRUS</name>
<evidence type="ECO:0000313" key="3">
    <source>
        <dbReference type="Proteomes" id="UP000677054"/>
    </source>
</evidence>
<dbReference type="OrthoDB" id="10048574at2759"/>
<reference evidence="2" key="1">
    <citation type="submission" date="2020-11" db="EMBL/GenBank/DDBJ databases">
        <authorList>
            <person name="Tran Van P."/>
        </authorList>
    </citation>
    <scope>NUCLEOTIDE SEQUENCE</scope>
</reference>
<sequence length="273" mass="31871">MLGRKLLKWFPNIKKRSIDFSKPECSSNKQDLKAHQNPSIYSTIRRYNELGSEADCQRIRRPSVFQDKKLQKRKLENQDENEENLLPLLQEAANLLKRPIILISLTKFSNGNSWMLDIVDVYNSQSDRVWAMDDAKPIGKDGMKQKLKFLQGTFIPGAHAAGMGIILLWNTRHQVLPLLCRLGRLDRLDRMDLVSRLDRLGHLGRTTRLDRLDRLGLMRPLRRLARLDWRDQESLQGRMNRLGLLDKLNRLYSAMKSFLYTCKEATSWSKILK</sequence>
<dbReference type="Proteomes" id="UP000677054">
    <property type="component" value="Unassembled WGS sequence"/>
</dbReference>
<keyword evidence="1" id="KW-0175">Coiled coil</keyword>
<evidence type="ECO:0000313" key="2">
    <source>
        <dbReference type="EMBL" id="CAD7244810.1"/>
    </source>
</evidence>
<accession>A0A7R8X7L8</accession>
<gene>
    <name evidence="2" type="ORF">DSTB1V02_LOCUS4697</name>
</gene>
<proteinExistence type="predicted"/>
<dbReference type="EMBL" id="LR900234">
    <property type="protein sequence ID" value="CAD7244810.1"/>
    <property type="molecule type" value="Genomic_DNA"/>
</dbReference>
<protein>
    <submittedName>
        <fullName evidence="2">Uncharacterized protein</fullName>
    </submittedName>
</protein>
<dbReference type="EMBL" id="CAJPEV010000717">
    <property type="protein sequence ID" value="CAG0887866.1"/>
    <property type="molecule type" value="Genomic_DNA"/>
</dbReference>